<accession>A0A7C8J7J5</accession>
<dbReference type="PANTHER" id="PTHR43104">
    <property type="entry name" value="L-2-HYDROXYGLUTARATE DEHYDROGENASE, MITOCHONDRIAL"/>
    <property type="match status" value="1"/>
</dbReference>
<dbReference type="SUPFAM" id="SSF51905">
    <property type="entry name" value="FAD/NAD(P)-binding domain"/>
    <property type="match status" value="1"/>
</dbReference>
<evidence type="ECO:0000313" key="10">
    <source>
        <dbReference type="EMBL" id="KAF3092133.1"/>
    </source>
</evidence>
<keyword evidence="2" id="KW-0285">Flavoprotein</keyword>
<dbReference type="PANTHER" id="PTHR43104:SF4">
    <property type="entry name" value="L-2-HYDROXYGLUTARATE DEHYDROGENASE, MITOCHONDRIAL"/>
    <property type="match status" value="1"/>
</dbReference>
<feature type="domain" description="FAD dependent oxidoreductase" evidence="9">
    <location>
        <begin position="62"/>
        <end position="420"/>
    </location>
</feature>
<dbReference type="Gene3D" id="3.50.50.60">
    <property type="entry name" value="FAD/NAD(P)-binding domain"/>
    <property type="match status" value="1"/>
</dbReference>
<organism evidence="10 11">
    <name type="scientific">Orbilia oligospora</name>
    <name type="common">Nematode-trapping fungus</name>
    <name type="synonym">Arthrobotrys oligospora</name>
    <dbReference type="NCBI Taxonomy" id="2813651"/>
    <lineage>
        <taxon>Eukaryota</taxon>
        <taxon>Fungi</taxon>
        <taxon>Dikarya</taxon>
        <taxon>Ascomycota</taxon>
        <taxon>Pezizomycotina</taxon>
        <taxon>Orbiliomycetes</taxon>
        <taxon>Orbiliales</taxon>
        <taxon>Orbiliaceae</taxon>
        <taxon>Orbilia</taxon>
    </lineage>
</organism>
<comment type="similarity">
    <text evidence="6">Belongs to the L2HGDH family.</text>
</comment>
<evidence type="ECO:0000256" key="5">
    <source>
        <dbReference type="ARBA" id="ARBA00036066"/>
    </source>
</evidence>
<keyword evidence="3" id="KW-0274">FAD</keyword>
<evidence type="ECO:0000259" key="9">
    <source>
        <dbReference type="Pfam" id="PF01266"/>
    </source>
</evidence>
<reference evidence="10 11" key="1">
    <citation type="submission" date="2019-06" db="EMBL/GenBank/DDBJ databases">
        <authorList>
            <person name="Palmer J.M."/>
        </authorList>
    </citation>
    <scope>NUCLEOTIDE SEQUENCE [LARGE SCALE GENOMIC DNA]</scope>
    <source>
        <strain evidence="10 11">TWF102</strain>
    </source>
</reference>
<evidence type="ECO:0000256" key="8">
    <source>
        <dbReference type="ARBA" id="ARBA00041137"/>
    </source>
</evidence>
<dbReference type="GO" id="GO:0047545">
    <property type="term" value="F:(S)-2-hydroxyglutarate dehydrogenase activity"/>
    <property type="evidence" value="ECO:0007669"/>
    <property type="project" value="UniProtKB-EC"/>
</dbReference>
<dbReference type="AlphaFoldDB" id="A0A7C8J7J5"/>
<evidence type="ECO:0000256" key="7">
    <source>
        <dbReference type="ARBA" id="ARBA00038878"/>
    </source>
</evidence>
<evidence type="ECO:0000313" key="11">
    <source>
        <dbReference type="Proteomes" id="UP000475325"/>
    </source>
</evidence>
<evidence type="ECO:0000256" key="1">
    <source>
        <dbReference type="ARBA" id="ARBA00001974"/>
    </source>
</evidence>
<sequence>MGYVISVSRETNIKFRNDSTITYNACVDFNVTSNAKMRSRALQIQRRLFSTSVSRSSDFAHCIIGGGVVGLAVASRLATRYQKPTLLIERHGEYGTETSSRNSEVIHAGIYYPEQSLKTKLCIRGKELLYDLCERQSIPHKRLGKWILAQSEKEREILEGLHKKCIRLGVPTKFIEKNEAEKLEPDVYAPFGALNSPTTGIISVHDYMTYLASTLEQFDISLQTSVESLRRTGNGNYEITARSTGDSEPFTITADVVINSAGLSAPLISNMLLPKERHVTPYYAKGNYFSYSASKPKVSRLIYPCPVEGLGGLGTHLTLDMAGKMRFGPDVEWVDNPDDLVARDSRLQEAVGAVSTYLPDIRRDVLAADYCGIRPKLQPKGGGFQDFVIREEEGFKGFVNLLGIESPGLTSSLGIAELVDEVLYK</sequence>
<keyword evidence="4" id="KW-0560">Oxidoreductase</keyword>
<dbReference type="EMBL" id="WIQW01000053">
    <property type="protein sequence ID" value="KAF3092133.1"/>
    <property type="molecule type" value="Genomic_DNA"/>
</dbReference>
<comment type="cofactor">
    <cofactor evidence="1">
        <name>FAD</name>
        <dbReference type="ChEBI" id="CHEBI:57692"/>
    </cofactor>
</comment>
<dbReference type="Proteomes" id="UP000475325">
    <property type="component" value="Unassembled WGS sequence"/>
</dbReference>
<protein>
    <recommendedName>
        <fullName evidence="8">L-2-hydroxyglutarate dehydrogenase, mitochondrial</fullName>
        <ecNumber evidence="7">1.1.99.2</ecNumber>
    </recommendedName>
</protein>
<name>A0A7C8J7J5_ORBOL</name>
<proteinExistence type="inferred from homology"/>
<gene>
    <name evidence="10" type="ORF">TWF102_008542</name>
</gene>
<dbReference type="InterPro" id="IPR036188">
    <property type="entry name" value="FAD/NAD-bd_sf"/>
</dbReference>
<evidence type="ECO:0000256" key="3">
    <source>
        <dbReference type="ARBA" id="ARBA00022827"/>
    </source>
</evidence>
<comment type="caution">
    <text evidence="10">The sequence shown here is derived from an EMBL/GenBank/DDBJ whole genome shotgun (WGS) entry which is preliminary data.</text>
</comment>
<comment type="catalytic activity">
    <reaction evidence="5">
        <text>(S)-2-hydroxyglutarate + A = 2-oxoglutarate + AH2</text>
        <dbReference type="Rhea" id="RHEA:21252"/>
        <dbReference type="ChEBI" id="CHEBI:13193"/>
        <dbReference type="ChEBI" id="CHEBI:16782"/>
        <dbReference type="ChEBI" id="CHEBI:16810"/>
        <dbReference type="ChEBI" id="CHEBI:17499"/>
        <dbReference type="EC" id="1.1.99.2"/>
    </reaction>
</comment>
<evidence type="ECO:0000256" key="4">
    <source>
        <dbReference type="ARBA" id="ARBA00023002"/>
    </source>
</evidence>
<dbReference type="Pfam" id="PF01266">
    <property type="entry name" value="DAO"/>
    <property type="match status" value="1"/>
</dbReference>
<dbReference type="Gene3D" id="3.30.9.10">
    <property type="entry name" value="D-Amino Acid Oxidase, subunit A, domain 2"/>
    <property type="match status" value="1"/>
</dbReference>
<evidence type="ECO:0000256" key="2">
    <source>
        <dbReference type="ARBA" id="ARBA00022630"/>
    </source>
</evidence>
<evidence type="ECO:0000256" key="6">
    <source>
        <dbReference type="ARBA" id="ARBA00037941"/>
    </source>
</evidence>
<dbReference type="EC" id="1.1.99.2" evidence="7"/>
<dbReference type="InterPro" id="IPR006076">
    <property type="entry name" value="FAD-dep_OxRdtase"/>
</dbReference>